<dbReference type="Gene3D" id="3.40.50.300">
    <property type="entry name" value="P-loop containing nucleotide triphosphate hydrolases"/>
    <property type="match status" value="1"/>
</dbReference>
<dbReference type="GO" id="GO:0005525">
    <property type="term" value="F:GTP binding"/>
    <property type="evidence" value="ECO:0007669"/>
    <property type="project" value="UniProtKB-KW"/>
</dbReference>
<dbReference type="GO" id="GO:0005739">
    <property type="term" value="C:mitochondrion"/>
    <property type="evidence" value="ECO:0007669"/>
    <property type="project" value="TreeGrafter"/>
</dbReference>
<dbReference type="GO" id="GO:0042254">
    <property type="term" value="P:ribosome biogenesis"/>
    <property type="evidence" value="ECO:0007669"/>
    <property type="project" value="UniProtKB-UniRule"/>
</dbReference>
<dbReference type="InterPro" id="IPR031167">
    <property type="entry name" value="G_OBG"/>
</dbReference>
<evidence type="ECO:0000256" key="5">
    <source>
        <dbReference type="SAM" id="MobiDB-lite"/>
    </source>
</evidence>
<dbReference type="InterPro" id="IPR045086">
    <property type="entry name" value="OBG_GTPase"/>
</dbReference>
<proteinExistence type="inferred from homology"/>
<dbReference type="AlphaFoldDB" id="A0A1B0ANY8"/>
<keyword evidence="3" id="KW-0547">Nucleotide-binding</keyword>
<dbReference type="CDD" id="cd01898">
    <property type="entry name" value="Obg"/>
    <property type="match status" value="1"/>
</dbReference>
<name>A0A1B0ANY8_9MUSC</name>
<dbReference type="InterPro" id="IPR036726">
    <property type="entry name" value="GTP1_OBG_dom_sf"/>
</dbReference>
<reference evidence="8" key="2">
    <citation type="submission" date="2020-05" db="UniProtKB">
        <authorList>
            <consortium name="EnsemblMetazoa"/>
        </authorList>
    </citation>
    <scope>IDENTIFICATION</scope>
    <source>
        <strain evidence="8">IAEA</strain>
    </source>
</reference>
<dbReference type="EMBL" id="JXJN01001079">
    <property type="status" value="NOT_ANNOTATED_CDS"/>
    <property type="molecule type" value="Genomic_DNA"/>
</dbReference>
<feature type="compositionally biased region" description="Basic and acidic residues" evidence="5">
    <location>
        <begin position="111"/>
        <end position="125"/>
    </location>
</feature>
<dbReference type="EnsemblMetazoa" id="GPPI003393-RA">
    <property type="protein sequence ID" value="GPPI003393-PA"/>
    <property type="gene ID" value="GPPI003393"/>
</dbReference>
<feature type="region of interest" description="Disordered" evidence="5">
    <location>
        <begin position="107"/>
        <end position="127"/>
    </location>
</feature>
<dbReference type="NCBIfam" id="NF008956">
    <property type="entry name" value="PRK12299.1"/>
    <property type="match status" value="1"/>
</dbReference>
<evidence type="ECO:0000256" key="3">
    <source>
        <dbReference type="ARBA" id="ARBA00022741"/>
    </source>
</evidence>
<dbReference type="FunFam" id="2.70.210.12:FF:000001">
    <property type="entry name" value="GTPase Obg"/>
    <property type="match status" value="1"/>
</dbReference>
<dbReference type="SUPFAM" id="SSF52540">
    <property type="entry name" value="P-loop containing nucleoside triphosphate hydrolases"/>
    <property type="match status" value="1"/>
</dbReference>
<keyword evidence="2" id="KW-0690">Ribosome biogenesis</keyword>
<sequence>MALKYIANQSRRIFCSSSIRNFDSYIENPVIEALLPKKAKSTANAKPYHFSDSKVIRTVGGNGGDGSISFLQLWCNERAGPDGGDGGNGGHIVFQATKAVRSLNHLPSNMRGDEGQNGRSKECHGRSGQHMIAKVPVGTIVRTQRGTIVGDLDKENMMFVAARGGAGGKGNRFFTTDQETAPKICEHGQKGEDLTYVLELRSMADIGLIGFPNAGKSTLLNAITRARPKIAPYAFTTLQPYVGMVQYSDHTQIAVADLPGIISDSHRNRGLGIQFLKHVERCLILIFLLDASADSPWLYYENLLFELGQFNKKLLEYPKIIVANKIDKMEARNNLFELENKIDSPIIKISAKHGTNLDELLKVVRKVYDSCKPSAECPSSDTGNQKAIFVQADANSMDEWLQITDNQNSPQFQSIMK</sequence>
<dbReference type="Pfam" id="PF01018">
    <property type="entry name" value="GTP1_OBG"/>
    <property type="match status" value="1"/>
</dbReference>
<organism evidence="8 9">
    <name type="scientific">Glossina palpalis gambiensis</name>
    <dbReference type="NCBI Taxonomy" id="67801"/>
    <lineage>
        <taxon>Eukaryota</taxon>
        <taxon>Metazoa</taxon>
        <taxon>Ecdysozoa</taxon>
        <taxon>Arthropoda</taxon>
        <taxon>Hexapoda</taxon>
        <taxon>Insecta</taxon>
        <taxon>Pterygota</taxon>
        <taxon>Neoptera</taxon>
        <taxon>Endopterygota</taxon>
        <taxon>Diptera</taxon>
        <taxon>Brachycera</taxon>
        <taxon>Muscomorpha</taxon>
        <taxon>Hippoboscoidea</taxon>
        <taxon>Glossinidae</taxon>
        <taxon>Glossina</taxon>
    </lineage>
</organism>
<dbReference type="GO" id="GO:0003924">
    <property type="term" value="F:GTPase activity"/>
    <property type="evidence" value="ECO:0007669"/>
    <property type="project" value="InterPro"/>
</dbReference>
<dbReference type="InterPro" id="IPR005225">
    <property type="entry name" value="Small_GTP-bd"/>
</dbReference>
<evidence type="ECO:0000313" key="9">
    <source>
        <dbReference type="Proteomes" id="UP000092460"/>
    </source>
</evidence>
<dbReference type="PROSITE" id="PS51710">
    <property type="entry name" value="G_OBG"/>
    <property type="match status" value="1"/>
</dbReference>
<dbReference type="STRING" id="67801.A0A1B0ANY8"/>
<dbReference type="GO" id="GO:0000287">
    <property type="term" value="F:magnesium ion binding"/>
    <property type="evidence" value="ECO:0007669"/>
    <property type="project" value="InterPro"/>
</dbReference>
<keyword evidence="9" id="KW-1185">Reference proteome</keyword>
<dbReference type="PANTHER" id="PTHR11702">
    <property type="entry name" value="DEVELOPMENTALLY REGULATED GTP-BINDING PROTEIN-RELATED"/>
    <property type="match status" value="1"/>
</dbReference>
<protein>
    <recommendedName>
        <fullName evidence="10">OBG-type G domain-containing protein</fullName>
    </recommendedName>
</protein>
<dbReference type="InterPro" id="IPR014100">
    <property type="entry name" value="GTP-bd_Obg/CgtA"/>
</dbReference>
<evidence type="ECO:0000256" key="1">
    <source>
        <dbReference type="ARBA" id="ARBA00007699"/>
    </source>
</evidence>
<dbReference type="Proteomes" id="UP000092460">
    <property type="component" value="Unassembled WGS sequence"/>
</dbReference>
<feature type="domain" description="OBG-type G" evidence="6">
    <location>
        <begin position="204"/>
        <end position="369"/>
    </location>
</feature>
<accession>A0A1B0ANY8</accession>
<evidence type="ECO:0000259" key="7">
    <source>
        <dbReference type="PROSITE" id="PS51883"/>
    </source>
</evidence>
<dbReference type="PRINTS" id="PR00326">
    <property type="entry name" value="GTP1OBG"/>
</dbReference>
<evidence type="ECO:0008006" key="10">
    <source>
        <dbReference type="Google" id="ProtNLM"/>
    </source>
</evidence>
<keyword evidence="4" id="KW-0342">GTP-binding</keyword>
<evidence type="ECO:0000256" key="2">
    <source>
        <dbReference type="ARBA" id="ARBA00022517"/>
    </source>
</evidence>
<dbReference type="SUPFAM" id="SSF82051">
    <property type="entry name" value="Obg GTP-binding protein N-terminal domain"/>
    <property type="match status" value="1"/>
</dbReference>
<evidence type="ECO:0000256" key="4">
    <source>
        <dbReference type="ARBA" id="ARBA00023134"/>
    </source>
</evidence>
<comment type="similarity">
    <text evidence="1">Belongs to the TRAFAC class OBG-HflX-like GTPase superfamily. OBG GTPase family.</text>
</comment>
<dbReference type="NCBIfam" id="TIGR00231">
    <property type="entry name" value="small_GTP"/>
    <property type="match status" value="1"/>
</dbReference>
<dbReference type="Gene3D" id="2.70.210.12">
    <property type="entry name" value="GTP1/OBG domain"/>
    <property type="match status" value="1"/>
</dbReference>
<evidence type="ECO:0000313" key="8">
    <source>
        <dbReference type="EnsemblMetazoa" id="GPPI003393-PA"/>
    </source>
</evidence>
<dbReference type="NCBIfam" id="TIGR02729">
    <property type="entry name" value="Obg_CgtA"/>
    <property type="match status" value="1"/>
</dbReference>
<dbReference type="VEuPathDB" id="VectorBase:GPPI003393"/>
<dbReference type="InterPro" id="IPR027417">
    <property type="entry name" value="P-loop_NTPase"/>
</dbReference>
<dbReference type="PROSITE" id="PS51883">
    <property type="entry name" value="OBG"/>
    <property type="match status" value="1"/>
</dbReference>
<dbReference type="Pfam" id="PF01926">
    <property type="entry name" value="MMR_HSR1"/>
    <property type="match status" value="1"/>
</dbReference>
<dbReference type="InterPro" id="IPR006169">
    <property type="entry name" value="GTP1_OBG_dom"/>
</dbReference>
<dbReference type="InterPro" id="IPR006073">
    <property type="entry name" value="GTP-bd"/>
</dbReference>
<evidence type="ECO:0000259" key="6">
    <source>
        <dbReference type="PROSITE" id="PS51710"/>
    </source>
</evidence>
<feature type="domain" description="Obg" evidence="7">
    <location>
        <begin position="48"/>
        <end position="203"/>
    </location>
</feature>
<dbReference type="PANTHER" id="PTHR11702:SF31">
    <property type="entry name" value="MITOCHONDRIAL RIBOSOME-ASSOCIATED GTPASE 2"/>
    <property type="match status" value="1"/>
</dbReference>
<reference evidence="9" key="1">
    <citation type="submission" date="2015-01" db="EMBL/GenBank/DDBJ databases">
        <authorList>
            <person name="Aksoy S."/>
            <person name="Warren W."/>
            <person name="Wilson R.K."/>
        </authorList>
    </citation>
    <scope>NUCLEOTIDE SEQUENCE [LARGE SCALE GENOMIC DNA]</scope>
    <source>
        <strain evidence="9">IAEA</strain>
    </source>
</reference>